<dbReference type="SUPFAM" id="SSF46894">
    <property type="entry name" value="C-terminal effector domain of the bipartite response regulators"/>
    <property type="match status" value="1"/>
</dbReference>
<dbReference type="Gene3D" id="1.25.40.10">
    <property type="entry name" value="Tetratricopeptide repeat domain"/>
    <property type="match status" value="1"/>
</dbReference>
<dbReference type="EMBL" id="BMWZ01000003">
    <property type="protein sequence ID" value="GGZ77923.1"/>
    <property type="molecule type" value="Genomic_DNA"/>
</dbReference>
<keyword evidence="1" id="KW-0175">Coiled coil</keyword>
<evidence type="ECO:0000256" key="1">
    <source>
        <dbReference type="SAM" id="Coils"/>
    </source>
</evidence>
<evidence type="ECO:0000256" key="2">
    <source>
        <dbReference type="SAM" id="Phobius"/>
    </source>
</evidence>
<name>A0A918QY99_9FLAO</name>
<dbReference type="GO" id="GO:0003677">
    <property type="term" value="F:DNA binding"/>
    <property type="evidence" value="ECO:0007669"/>
    <property type="project" value="InterPro"/>
</dbReference>
<comment type="caution">
    <text evidence="3">The sequence shown here is derived from an EMBL/GenBank/DDBJ whole genome shotgun (WGS) entry which is preliminary data.</text>
</comment>
<dbReference type="Proteomes" id="UP000636004">
    <property type="component" value="Unassembled WGS sequence"/>
</dbReference>
<keyword evidence="2" id="KW-0812">Transmembrane</keyword>
<keyword evidence="2" id="KW-1133">Transmembrane helix</keyword>
<gene>
    <name evidence="3" type="ORF">GCM10007028_14130</name>
</gene>
<dbReference type="GO" id="GO:0006355">
    <property type="term" value="P:regulation of DNA-templated transcription"/>
    <property type="evidence" value="ECO:0007669"/>
    <property type="project" value="InterPro"/>
</dbReference>
<dbReference type="InterPro" id="IPR016032">
    <property type="entry name" value="Sig_transdc_resp-reg_C-effctor"/>
</dbReference>
<dbReference type="InterPro" id="IPR011990">
    <property type="entry name" value="TPR-like_helical_dom_sf"/>
</dbReference>
<proteinExistence type="predicted"/>
<feature type="transmembrane region" description="Helical" evidence="2">
    <location>
        <begin position="342"/>
        <end position="361"/>
    </location>
</feature>
<reference evidence="3" key="2">
    <citation type="submission" date="2020-09" db="EMBL/GenBank/DDBJ databases">
        <authorList>
            <person name="Sun Q."/>
            <person name="Kim S."/>
        </authorList>
    </citation>
    <scope>NUCLEOTIDE SEQUENCE</scope>
    <source>
        <strain evidence="3">KCTC 12710</strain>
    </source>
</reference>
<evidence type="ECO:0000313" key="4">
    <source>
        <dbReference type="Proteomes" id="UP000636004"/>
    </source>
</evidence>
<evidence type="ECO:0008006" key="5">
    <source>
        <dbReference type="Google" id="ProtNLM"/>
    </source>
</evidence>
<accession>A0A918QY99</accession>
<feature type="coiled-coil region" evidence="1">
    <location>
        <begin position="308"/>
        <end position="335"/>
    </location>
</feature>
<dbReference type="AlphaFoldDB" id="A0A918QY99"/>
<reference evidence="3" key="1">
    <citation type="journal article" date="2014" name="Int. J. Syst. Evol. Microbiol.">
        <title>Complete genome sequence of Corynebacterium casei LMG S-19264T (=DSM 44701T), isolated from a smear-ripened cheese.</title>
        <authorList>
            <consortium name="US DOE Joint Genome Institute (JGI-PGF)"/>
            <person name="Walter F."/>
            <person name="Albersmeier A."/>
            <person name="Kalinowski J."/>
            <person name="Ruckert C."/>
        </authorList>
    </citation>
    <scope>NUCLEOTIDE SEQUENCE</scope>
    <source>
        <strain evidence="3">KCTC 12710</strain>
    </source>
</reference>
<evidence type="ECO:0000313" key="3">
    <source>
        <dbReference type="EMBL" id="GGZ77923.1"/>
    </source>
</evidence>
<dbReference type="SUPFAM" id="SSF48452">
    <property type="entry name" value="TPR-like"/>
    <property type="match status" value="1"/>
</dbReference>
<keyword evidence="2" id="KW-0472">Membrane</keyword>
<keyword evidence="4" id="KW-1185">Reference proteome</keyword>
<protein>
    <recommendedName>
        <fullName evidence="5">HTH luxR-type domain-containing protein</fullName>
    </recommendedName>
</protein>
<organism evidence="3 4">
    <name type="scientific">Algibacter mikhailovii</name>
    <dbReference type="NCBI Taxonomy" id="425498"/>
    <lineage>
        <taxon>Bacteria</taxon>
        <taxon>Pseudomonadati</taxon>
        <taxon>Bacteroidota</taxon>
        <taxon>Flavobacteriia</taxon>
        <taxon>Flavobacteriales</taxon>
        <taxon>Flavobacteriaceae</taxon>
        <taxon>Algibacter</taxon>
    </lineage>
</organism>
<sequence length="511" mass="59409">MCFVSLHAQQFRTYSDERQFYSDSLDDSIYNTLQKTYQKGEAQRDIKSLVRLSAFERGQFEYGKAFSHAGEALFMAEEIQDSVLIAKAHEELGVLAYLYKQDEDAGSNFLKAHKYYKVLYKQSKIDIGDLYQSHYNLMMYYQRISNYDGLKAQIDSCRTLSTFRNEKFDKIFLAEKEASLFEMTNELAAAKTLLVWAASALENAGQNTDKAKFIKSFLIILYGRIGGVNIGLKRYVDAKQYFEKAVSIEDETGENIFYKSFVYSQYANLLYRQGEYKKAYESEQKAKFISDMYLNPRKDRNRGFLTVRNRYKDELAKKKELLNSKNLELANKEKDVLRFRNLLYVFLFVVVIFGFVVIFRIRSLKHQKKEKDSMALIDIKNKELTGSTLRLIEKEEIIKKLIDFIKSSNSEHQAKSLLKMIEGRSESLWDAFNTRFKEQNVGFYERLQQKIPDLSGADLKLCALIKLNFSGKEMAYLLGISLGSVHVARHRLRKKMDLNRGVNLTNLINSI</sequence>